<feature type="domain" description="AprE-like long alpha-helical hairpin" evidence="11">
    <location>
        <begin position="103"/>
        <end position="290"/>
    </location>
</feature>
<evidence type="ECO:0000256" key="1">
    <source>
        <dbReference type="ARBA" id="ARBA00004377"/>
    </source>
</evidence>
<dbReference type="InterPro" id="IPR058781">
    <property type="entry name" value="HH_AprE-like"/>
</dbReference>
<evidence type="ECO:0000256" key="7">
    <source>
        <dbReference type="ARBA" id="ARBA00022989"/>
    </source>
</evidence>
<evidence type="ECO:0000256" key="10">
    <source>
        <dbReference type="SAM" id="Coils"/>
    </source>
</evidence>
<evidence type="ECO:0000256" key="2">
    <source>
        <dbReference type="ARBA" id="ARBA00009477"/>
    </source>
</evidence>
<evidence type="ECO:0000256" key="9">
    <source>
        <dbReference type="RuleBase" id="RU365093"/>
    </source>
</evidence>
<dbReference type="PRINTS" id="PR01490">
    <property type="entry name" value="RTXTOXIND"/>
</dbReference>
<dbReference type="PANTHER" id="PTHR30386:SF17">
    <property type="entry name" value="ALKALINE PROTEASE SECRETION PROTEIN APRE"/>
    <property type="match status" value="1"/>
</dbReference>
<reference evidence="13 14" key="1">
    <citation type="submission" date="2019-06" db="EMBL/GenBank/DDBJ databases">
        <title>Whole genome shotgun sequence of Zoogloea ramigera NBRC 15342.</title>
        <authorList>
            <person name="Hosoyama A."/>
            <person name="Uohara A."/>
            <person name="Ohji S."/>
            <person name="Ichikawa N."/>
        </authorList>
    </citation>
    <scope>NUCLEOTIDE SEQUENCE [LARGE SCALE GENOMIC DNA]</scope>
    <source>
        <strain evidence="13 14">NBRC 15342</strain>
    </source>
</reference>
<evidence type="ECO:0000256" key="4">
    <source>
        <dbReference type="ARBA" id="ARBA00022475"/>
    </source>
</evidence>
<evidence type="ECO:0000256" key="5">
    <source>
        <dbReference type="ARBA" id="ARBA00022519"/>
    </source>
</evidence>
<comment type="similarity">
    <text evidence="2 9">Belongs to the membrane fusion protein (MFP) (TC 8.A.1) family.</text>
</comment>
<organism evidence="13 14">
    <name type="scientific">Zoogloea ramigera</name>
    <dbReference type="NCBI Taxonomy" id="350"/>
    <lineage>
        <taxon>Bacteria</taxon>
        <taxon>Pseudomonadati</taxon>
        <taxon>Pseudomonadota</taxon>
        <taxon>Betaproteobacteria</taxon>
        <taxon>Rhodocyclales</taxon>
        <taxon>Zoogloeaceae</taxon>
        <taxon>Zoogloea</taxon>
    </lineage>
</organism>
<proteinExistence type="inferred from homology"/>
<dbReference type="Gene3D" id="2.40.50.100">
    <property type="match status" value="1"/>
</dbReference>
<feature type="coiled-coil region" evidence="10">
    <location>
        <begin position="222"/>
        <end position="285"/>
    </location>
</feature>
<dbReference type="Pfam" id="PF26002">
    <property type="entry name" value="Beta-barrel_AprE"/>
    <property type="match status" value="1"/>
</dbReference>
<name>A0A4Y4CNM0_ZOORA</name>
<keyword evidence="4 9" id="KW-1003">Cell membrane</keyword>
<evidence type="ECO:0000259" key="11">
    <source>
        <dbReference type="Pfam" id="PF25994"/>
    </source>
</evidence>
<keyword evidence="8" id="KW-0472">Membrane</keyword>
<dbReference type="GO" id="GO:0005886">
    <property type="term" value="C:plasma membrane"/>
    <property type="evidence" value="ECO:0007669"/>
    <property type="project" value="UniProtKB-SubCell"/>
</dbReference>
<keyword evidence="6" id="KW-0812">Transmembrane</keyword>
<keyword evidence="5 9" id="KW-0997">Cell inner membrane</keyword>
<accession>A0A4Y4CNM0</accession>
<dbReference type="InterPro" id="IPR050739">
    <property type="entry name" value="MFP"/>
</dbReference>
<comment type="subcellular location">
    <subcellularLocation>
        <location evidence="1 9">Cell inner membrane</location>
        <topology evidence="1 9">Single-pass membrane protein</topology>
    </subcellularLocation>
</comment>
<dbReference type="GO" id="GO:0015031">
    <property type="term" value="P:protein transport"/>
    <property type="evidence" value="ECO:0007669"/>
    <property type="project" value="InterPro"/>
</dbReference>
<dbReference type="EMBL" id="BJNV01000007">
    <property type="protein sequence ID" value="GEC94468.1"/>
    <property type="molecule type" value="Genomic_DNA"/>
</dbReference>
<comment type="caution">
    <text evidence="13">The sequence shown here is derived from an EMBL/GenBank/DDBJ whole genome shotgun (WGS) entry which is preliminary data.</text>
</comment>
<evidence type="ECO:0000313" key="14">
    <source>
        <dbReference type="Proteomes" id="UP000318422"/>
    </source>
</evidence>
<gene>
    <name evidence="13" type="ORF">ZRA01_05410</name>
</gene>
<evidence type="ECO:0000259" key="12">
    <source>
        <dbReference type="Pfam" id="PF26002"/>
    </source>
</evidence>
<dbReference type="NCBIfam" id="TIGR01843">
    <property type="entry name" value="type_I_hlyD"/>
    <property type="match status" value="1"/>
</dbReference>
<feature type="domain" description="AprE-like beta-barrel" evidence="12">
    <location>
        <begin position="334"/>
        <end position="423"/>
    </location>
</feature>
<dbReference type="OrthoDB" id="9775513at2"/>
<evidence type="ECO:0000256" key="6">
    <source>
        <dbReference type="ARBA" id="ARBA00022692"/>
    </source>
</evidence>
<evidence type="ECO:0000313" key="13">
    <source>
        <dbReference type="EMBL" id="GEC94468.1"/>
    </source>
</evidence>
<dbReference type="InterPro" id="IPR058982">
    <property type="entry name" value="Beta-barrel_AprE"/>
</dbReference>
<protein>
    <recommendedName>
        <fullName evidence="9">Membrane fusion protein (MFP) family protein</fullName>
    </recommendedName>
</protein>
<dbReference type="Proteomes" id="UP000318422">
    <property type="component" value="Unassembled WGS sequence"/>
</dbReference>
<sequence length="446" mass="48585">MSELAREFEAALVVGEEKAVAEAKRWNRIGYAVLAGTFGVALLWSSLAPLSSAVVAQGAVKVDSSRKKIQHPEGGVVKEILVRDGSLVKAGDVLVRLDETKAGAAYGVVRGGREVALATQARLEAERDEKPGIVFPKALAARAGEPQIAEILRSQESLFNARRSSRVGEVGILERQIGALRSEISGLLSQQRSKEEQAASIKSELDGLQALASQGMVEKTKLRATERDLTRLKGERDELASKVASANTAISEKELKKFQVKKAFHEEVVAELKKVQAENLELIEKESATRYTLEQTELRAPVDGTVTDLKVHTAGGVIGPGEVVMEVVPSSDRLIVEGKVLPPDIDRVALGQEVGIKLHAFNSRTTPELKGALQYVSADAVVDPRTEMSYFIVKASVPPDELKRLGEQKVQPGMQTDMFIITGERTFLGYLFQPLADSFNRAWRER</sequence>
<keyword evidence="3 9" id="KW-0813">Transport</keyword>
<dbReference type="PANTHER" id="PTHR30386">
    <property type="entry name" value="MEMBRANE FUSION SUBUNIT OF EMRAB-TOLC MULTIDRUG EFFLUX PUMP"/>
    <property type="match status" value="1"/>
</dbReference>
<evidence type="ECO:0000256" key="8">
    <source>
        <dbReference type="ARBA" id="ARBA00023136"/>
    </source>
</evidence>
<dbReference type="Pfam" id="PF25994">
    <property type="entry name" value="HH_AprE"/>
    <property type="match status" value="1"/>
</dbReference>
<keyword evidence="14" id="KW-1185">Reference proteome</keyword>
<dbReference type="RefSeq" id="WP_141349227.1">
    <property type="nucleotide sequence ID" value="NZ_BJNV01000007.1"/>
</dbReference>
<keyword evidence="10" id="KW-0175">Coiled coil</keyword>
<dbReference type="AlphaFoldDB" id="A0A4Y4CNM0"/>
<keyword evidence="7" id="KW-1133">Transmembrane helix</keyword>
<dbReference type="Gene3D" id="2.40.30.170">
    <property type="match status" value="1"/>
</dbReference>
<evidence type="ECO:0000256" key="3">
    <source>
        <dbReference type="ARBA" id="ARBA00022448"/>
    </source>
</evidence>
<dbReference type="InterPro" id="IPR010129">
    <property type="entry name" value="T1SS_HlyD"/>
</dbReference>